<keyword evidence="4 7" id="KW-0812">Transmembrane</keyword>
<dbReference type="SUPFAM" id="SSF161098">
    <property type="entry name" value="MetI-like"/>
    <property type="match status" value="1"/>
</dbReference>
<evidence type="ECO:0000256" key="7">
    <source>
        <dbReference type="RuleBase" id="RU363032"/>
    </source>
</evidence>
<keyword evidence="3" id="KW-1003">Cell membrane</keyword>
<reference evidence="9 10" key="1">
    <citation type="submission" date="2018-06" db="EMBL/GenBank/DDBJ databases">
        <title>Genomic Encyclopedia of Archaeal and Bacterial Type Strains, Phase II (KMG-II): from individual species to whole genera.</title>
        <authorList>
            <person name="Goeker M."/>
        </authorList>
    </citation>
    <scope>NUCLEOTIDE SEQUENCE [LARGE SCALE GENOMIC DNA]</scope>
    <source>
        <strain evidence="9 10">DSM 13087</strain>
    </source>
</reference>
<dbReference type="Proteomes" id="UP000249364">
    <property type="component" value="Unassembled WGS sequence"/>
</dbReference>
<protein>
    <submittedName>
        <fullName evidence="9">NitT/TauT family transport system permease protein</fullName>
    </submittedName>
</protein>
<dbReference type="STRING" id="121821.GCA_001870675_01281"/>
<dbReference type="PROSITE" id="PS50928">
    <property type="entry name" value="ABC_TM1"/>
    <property type="match status" value="1"/>
</dbReference>
<dbReference type="Pfam" id="PF00528">
    <property type="entry name" value="BPD_transp_1"/>
    <property type="match status" value="1"/>
</dbReference>
<name>A0A2W7PX41_9RHOB</name>
<evidence type="ECO:0000256" key="5">
    <source>
        <dbReference type="ARBA" id="ARBA00022989"/>
    </source>
</evidence>
<comment type="subcellular location">
    <subcellularLocation>
        <location evidence="1 7">Cell membrane</location>
        <topology evidence="1 7">Multi-pass membrane protein</topology>
    </subcellularLocation>
</comment>
<comment type="similarity">
    <text evidence="7">Belongs to the binding-protein-dependent transport system permease family.</text>
</comment>
<dbReference type="InterPro" id="IPR000515">
    <property type="entry name" value="MetI-like"/>
</dbReference>
<dbReference type="EMBL" id="QKZQ01000012">
    <property type="protein sequence ID" value="PZX40671.1"/>
    <property type="molecule type" value="Genomic_DNA"/>
</dbReference>
<dbReference type="PANTHER" id="PTHR30151">
    <property type="entry name" value="ALKANE SULFONATE ABC TRANSPORTER-RELATED, MEMBRANE SUBUNIT"/>
    <property type="match status" value="1"/>
</dbReference>
<dbReference type="PANTHER" id="PTHR30151:SF38">
    <property type="entry name" value="ALIPHATIC SULFONATES TRANSPORT PERMEASE PROTEIN SSUC-RELATED"/>
    <property type="match status" value="1"/>
</dbReference>
<evidence type="ECO:0000256" key="6">
    <source>
        <dbReference type="ARBA" id="ARBA00023136"/>
    </source>
</evidence>
<organism evidence="9 10">
    <name type="scientific">Roseinatronobacter thiooxidans</name>
    <dbReference type="NCBI Taxonomy" id="121821"/>
    <lineage>
        <taxon>Bacteria</taxon>
        <taxon>Pseudomonadati</taxon>
        <taxon>Pseudomonadota</taxon>
        <taxon>Alphaproteobacteria</taxon>
        <taxon>Rhodobacterales</taxon>
        <taxon>Paracoccaceae</taxon>
        <taxon>Roseinatronobacter</taxon>
    </lineage>
</organism>
<feature type="transmembrane region" description="Helical" evidence="7">
    <location>
        <begin position="114"/>
        <end position="133"/>
    </location>
</feature>
<proteinExistence type="inferred from homology"/>
<evidence type="ECO:0000256" key="3">
    <source>
        <dbReference type="ARBA" id="ARBA00022475"/>
    </source>
</evidence>
<dbReference type="AlphaFoldDB" id="A0A2W7PX41"/>
<dbReference type="CDD" id="cd06261">
    <property type="entry name" value="TM_PBP2"/>
    <property type="match status" value="1"/>
</dbReference>
<evidence type="ECO:0000256" key="2">
    <source>
        <dbReference type="ARBA" id="ARBA00022448"/>
    </source>
</evidence>
<keyword evidence="2 7" id="KW-0813">Transport</keyword>
<dbReference type="InterPro" id="IPR035906">
    <property type="entry name" value="MetI-like_sf"/>
</dbReference>
<feature type="transmembrane region" description="Helical" evidence="7">
    <location>
        <begin position="237"/>
        <end position="256"/>
    </location>
</feature>
<dbReference type="GO" id="GO:0055085">
    <property type="term" value="P:transmembrane transport"/>
    <property type="evidence" value="ECO:0007669"/>
    <property type="project" value="InterPro"/>
</dbReference>
<feature type="transmembrane region" description="Helical" evidence="7">
    <location>
        <begin position="21"/>
        <end position="42"/>
    </location>
</feature>
<evidence type="ECO:0000313" key="10">
    <source>
        <dbReference type="Proteomes" id="UP000249364"/>
    </source>
</evidence>
<dbReference type="RefSeq" id="WP_084386292.1">
    <property type="nucleotide sequence ID" value="NZ_MEHT01000023.1"/>
</dbReference>
<feature type="transmembrane region" description="Helical" evidence="7">
    <location>
        <begin position="82"/>
        <end position="102"/>
    </location>
</feature>
<evidence type="ECO:0000259" key="8">
    <source>
        <dbReference type="PROSITE" id="PS50928"/>
    </source>
</evidence>
<feature type="domain" description="ABC transmembrane type-1" evidence="8">
    <location>
        <begin position="75"/>
        <end position="255"/>
    </location>
</feature>
<dbReference type="OrthoDB" id="8443696at2"/>
<keyword evidence="6 7" id="KW-0472">Membrane</keyword>
<dbReference type="GO" id="GO:0005886">
    <property type="term" value="C:plasma membrane"/>
    <property type="evidence" value="ECO:0007669"/>
    <property type="project" value="UniProtKB-SubCell"/>
</dbReference>
<evidence type="ECO:0000256" key="4">
    <source>
        <dbReference type="ARBA" id="ARBA00022692"/>
    </source>
</evidence>
<accession>A0A2W7PX41</accession>
<sequence length="269" mass="29659">MALSDTARLTSGQSAIPPPRALPNWVVRGLSLSGLLVFWWGLSWLKADPMVLPGPQIVLPRLGAEAMSGALWHHLGATLWRVVQAFVAAMSLGLVLGILMGLMPRLNRWLDPWLVFFLNLPALVVIVLCFLWIGLNETAAIVAVAINKIPLVTAMLREGARALNGQLADMAQVFGMTRMARLRHILLPQLAPHLASTARSGLSLIWKIVLVVEFLGRGQGVGFKIHLHFQMFDVTMVMVYALSFIGVMLAIETLVLQPLEARARRWREA</sequence>
<evidence type="ECO:0000313" key="9">
    <source>
        <dbReference type="EMBL" id="PZX40671.1"/>
    </source>
</evidence>
<evidence type="ECO:0000256" key="1">
    <source>
        <dbReference type="ARBA" id="ARBA00004651"/>
    </source>
</evidence>
<gene>
    <name evidence="9" type="ORF">LY56_02554</name>
</gene>
<keyword evidence="5 7" id="KW-1133">Transmembrane helix</keyword>
<keyword evidence="10" id="KW-1185">Reference proteome</keyword>
<comment type="caution">
    <text evidence="9">The sequence shown here is derived from an EMBL/GenBank/DDBJ whole genome shotgun (WGS) entry which is preliminary data.</text>
</comment>
<dbReference type="Gene3D" id="1.10.3720.10">
    <property type="entry name" value="MetI-like"/>
    <property type="match status" value="1"/>
</dbReference>